<reference evidence="12" key="1">
    <citation type="journal article" date="2016" name="Genome Biol. Evol.">
        <title>Comparative 'omics' of the Fusarium fujikuroi species complex highlights differences in genetic potential and metabolite synthesis.</title>
        <authorList>
            <person name="Niehaus E.-M."/>
            <person name="Muensterkoetter M."/>
            <person name="Proctor R.H."/>
            <person name="Brown D.W."/>
            <person name="Sharon A."/>
            <person name="Idan Y."/>
            <person name="Oren-Young L."/>
            <person name="Sieber C.M."/>
            <person name="Novak O."/>
            <person name="Pencik A."/>
            <person name="Tarkowska D."/>
            <person name="Hromadova K."/>
            <person name="Freeman S."/>
            <person name="Maymon M."/>
            <person name="Elazar M."/>
            <person name="Youssef S.A."/>
            <person name="El-Shabrawy E.S.M."/>
            <person name="Shalaby A.B.A."/>
            <person name="Houterman P."/>
            <person name="Brock N.L."/>
            <person name="Burkhardt I."/>
            <person name="Tsavkelova E.A."/>
            <person name="Dickschat J.S."/>
            <person name="Galuszka P."/>
            <person name="Gueldener U."/>
            <person name="Tudzynski B."/>
        </authorList>
    </citation>
    <scope>NUCLEOTIDE SEQUENCE [LARGE SCALE GENOMIC DNA]</scope>
    <source>
        <strain evidence="12">MRC7560</strain>
    </source>
</reference>
<dbReference type="GO" id="GO:1903425">
    <property type="term" value="F:fluoride transmembrane transporter activity"/>
    <property type="evidence" value="ECO:0007669"/>
    <property type="project" value="TreeGrafter"/>
</dbReference>
<evidence type="ECO:0000256" key="7">
    <source>
        <dbReference type="ARBA" id="ARBA00035120"/>
    </source>
</evidence>
<evidence type="ECO:0000256" key="9">
    <source>
        <dbReference type="SAM" id="MobiDB-lite"/>
    </source>
</evidence>
<evidence type="ECO:0000256" key="3">
    <source>
        <dbReference type="ARBA" id="ARBA00022475"/>
    </source>
</evidence>
<dbReference type="VEuPathDB" id="FungiDB:FMAN_10065"/>
<feature type="region of interest" description="Disordered" evidence="9">
    <location>
        <begin position="25"/>
        <end position="52"/>
    </location>
</feature>
<proteinExistence type="inferred from homology"/>
<dbReference type="PANTHER" id="PTHR28259:SF1">
    <property type="entry name" value="FLUORIDE EXPORT PROTEIN 1-RELATED"/>
    <property type="match status" value="1"/>
</dbReference>
<keyword evidence="3" id="KW-1003">Cell membrane</keyword>
<dbReference type="RefSeq" id="XP_041686553.1">
    <property type="nucleotide sequence ID" value="XM_041820698.1"/>
</dbReference>
<dbReference type="InterPro" id="IPR003691">
    <property type="entry name" value="FluC"/>
</dbReference>
<dbReference type="Proteomes" id="UP000184255">
    <property type="component" value="Unassembled WGS sequence"/>
</dbReference>
<comment type="caution">
    <text evidence="11">The sequence shown here is derived from an EMBL/GenBank/DDBJ whole genome shotgun (WGS) entry which is preliminary data.</text>
</comment>
<comment type="similarity">
    <text evidence="7">Belongs to the fluoride channel Fluc/FEX (TC 1.A.43) family.</text>
</comment>
<evidence type="ECO:0000256" key="4">
    <source>
        <dbReference type="ARBA" id="ARBA00022692"/>
    </source>
</evidence>
<keyword evidence="12" id="KW-1185">Reference proteome</keyword>
<keyword evidence="4 10" id="KW-0812">Transmembrane</keyword>
<sequence length="445" mass="48686">MAAERPVKKPQDALLRHHLIDGCHHGSMRGNAQLQNDPRLENENESPDNAAENCDLDEIAPIAPIPLPDGLIDHDSLERIRQTEIELKGEETRVPDKTLPTTDKALSLTTKLHTHSYLILFSILGTLAREGMTALLVYPGAPVIFPTLWVNFAGCLVMGFLAEDRMLFRHEWGPDTRGTVSATDSESTDLEAAKKSHLNVKKTLPLYIGLSVGFCGSFTTFSTFILDSFLALCNGLETPPAPTSDRNKGYSFCALAAVVLLTIHVSLGGLFLGAHLAIFAQDIMPSLPYFFMRKVLDPIATILGWGCWIGAILLCIYPPSDDWRGSVLFSLALAPLGVFTRFYLAVFLNGKLPTFPLGTFAANVVGTLILAVVWDLSQILSRPSLGYQLLEGVKNGYCAVVTTVSTLALELSSLQRKHAYRYGTVSFLVSFGLMVVISGSFKWTR</sequence>
<dbReference type="Pfam" id="PF02537">
    <property type="entry name" value="CRCB"/>
    <property type="match status" value="2"/>
</dbReference>
<evidence type="ECO:0000256" key="6">
    <source>
        <dbReference type="ARBA" id="ARBA00023136"/>
    </source>
</evidence>
<evidence type="ECO:0000256" key="1">
    <source>
        <dbReference type="ARBA" id="ARBA00002598"/>
    </source>
</evidence>
<feature type="transmembrane region" description="Helical" evidence="10">
    <location>
        <begin position="419"/>
        <end position="441"/>
    </location>
</feature>
<organism evidence="11 12">
    <name type="scientific">Fusarium mangiferae</name>
    <name type="common">Mango malformation disease fungus</name>
    <dbReference type="NCBI Taxonomy" id="192010"/>
    <lineage>
        <taxon>Eukaryota</taxon>
        <taxon>Fungi</taxon>
        <taxon>Dikarya</taxon>
        <taxon>Ascomycota</taxon>
        <taxon>Pezizomycotina</taxon>
        <taxon>Sordariomycetes</taxon>
        <taxon>Hypocreomycetidae</taxon>
        <taxon>Hypocreales</taxon>
        <taxon>Nectriaceae</taxon>
        <taxon>Fusarium</taxon>
        <taxon>Fusarium fujikuroi species complex</taxon>
    </lineage>
</organism>
<comment type="catalytic activity">
    <reaction evidence="8">
        <text>fluoride(in) = fluoride(out)</text>
        <dbReference type="Rhea" id="RHEA:76159"/>
        <dbReference type="ChEBI" id="CHEBI:17051"/>
    </reaction>
    <physiologicalReaction direction="left-to-right" evidence="8">
        <dbReference type="Rhea" id="RHEA:76160"/>
    </physiologicalReaction>
</comment>
<keyword evidence="6 10" id="KW-0472">Membrane</keyword>
<feature type="transmembrane region" description="Helical" evidence="10">
    <location>
        <begin position="355"/>
        <end position="374"/>
    </location>
</feature>
<dbReference type="AlphaFoldDB" id="A0A1L7TZC6"/>
<evidence type="ECO:0000313" key="12">
    <source>
        <dbReference type="Proteomes" id="UP000184255"/>
    </source>
</evidence>
<keyword evidence="5 10" id="KW-1133">Transmembrane helix</keyword>
<protein>
    <submittedName>
        <fullName evidence="11">Related to chromosome condensation protein (CrcB)</fullName>
    </submittedName>
</protein>
<comment type="function">
    <text evidence="1">Fluoride channel required for the rapid expulsion of cytoplasmic fluoride.</text>
</comment>
<name>A0A1L7TZC6_FUSMA</name>
<evidence type="ECO:0000256" key="5">
    <source>
        <dbReference type="ARBA" id="ARBA00022989"/>
    </source>
</evidence>
<dbReference type="PANTHER" id="PTHR28259">
    <property type="entry name" value="FLUORIDE EXPORT PROTEIN 1-RELATED"/>
    <property type="match status" value="1"/>
</dbReference>
<feature type="transmembrane region" description="Helical" evidence="10">
    <location>
        <begin position="143"/>
        <end position="162"/>
    </location>
</feature>
<dbReference type="GO" id="GO:0005886">
    <property type="term" value="C:plasma membrane"/>
    <property type="evidence" value="ECO:0007669"/>
    <property type="project" value="UniProtKB-SubCell"/>
</dbReference>
<feature type="transmembrane region" description="Helical" evidence="10">
    <location>
        <begin position="299"/>
        <end position="320"/>
    </location>
</feature>
<evidence type="ECO:0000256" key="10">
    <source>
        <dbReference type="SAM" id="Phobius"/>
    </source>
</evidence>
<comment type="subcellular location">
    <subcellularLocation>
        <location evidence="2">Cell membrane</location>
        <topology evidence="2">Multi-pass membrane protein</topology>
    </subcellularLocation>
</comment>
<feature type="transmembrane region" description="Helical" evidence="10">
    <location>
        <begin position="204"/>
        <end position="229"/>
    </location>
</feature>
<evidence type="ECO:0000313" key="11">
    <source>
        <dbReference type="EMBL" id="CVL00737.1"/>
    </source>
</evidence>
<feature type="transmembrane region" description="Helical" evidence="10">
    <location>
        <begin position="249"/>
        <end position="278"/>
    </location>
</feature>
<evidence type="ECO:0000256" key="8">
    <source>
        <dbReference type="ARBA" id="ARBA00035585"/>
    </source>
</evidence>
<dbReference type="EMBL" id="FCQH01000011">
    <property type="protein sequence ID" value="CVL00737.1"/>
    <property type="molecule type" value="Genomic_DNA"/>
</dbReference>
<accession>A0A1L7TZC6</accession>
<gene>
    <name evidence="11" type="ORF">FMAN_10065</name>
</gene>
<dbReference type="GeneID" id="65089322"/>
<feature type="transmembrane region" description="Helical" evidence="10">
    <location>
        <begin position="326"/>
        <end position="348"/>
    </location>
</feature>
<evidence type="ECO:0000256" key="2">
    <source>
        <dbReference type="ARBA" id="ARBA00004651"/>
    </source>
</evidence>
<feature type="transmembrane region" description="Helical" evidence="10">
    <location>
        <begin position="117"/>
        <end position="137"/>
    </location>
</feature>